<dbReference type="InterPro" id="IPR007219">
    <property type="entry name" value="XnlR_reg_dom"/>
</dbReference>
<dbReference type="GO" id="GO:0003700">
    <property type="term" value="F:DNA-binding transcription factor activity"/>
    <property type="evidence" value="ECO:0007669"/>
    <property type="project" value="InterPro"/>
</dbReference>
<feature type="region of interest" description="Disordered" evidence="2">
    <location>
        <begin position="423"/>
        <end position="442"/>
    </location>
</feature>
<name>A0A0D2GQN7_9EURO</name>
<dbReference type="OrthoDB" id="2123952at2759"/>
<evidence type="ECO:0000313" key="5">
    <source>
        <dbReference type="Proteomes" id="UP000053029"/>
    </source>
</evidence>
<gene>
    <name evidence="4" type="ORF">Z517_11514</name>
</gene>
<proteinExistence type="predicted"/>
<dbReference type="Proteomes" id="UP000053029">
    <property type="component" value="Unassembled WGS sequence"/>
</dbReference>
<sequence>MEALLSGFAEKQCTIETPKAIEPPVSPPGLEKELANLLISESGEQKFVGPSEFSLFSPRGLAWIQRKTGSNRVAAIVQKYQQVGPLWPSHRVGYLSQAEHATKCRLPSKGAAVRLVNNYFTTFNSILPLFDQESFWIQFHQLYSANPPAKGPWYGAVNVVLSIGCITATEPIWSIVRDSDPSYFSNVMDVSWKLFQNASSVLLDILLGANGLVGVQTVIGMAFIMQAVLNPEGAFTLLGIAARLSYARGLHRYLEGFGLSQAELVQRQRVFWILYILEKDLSSRIGRPSCIDDDDIGFGFPGEQSHGTDGITISSAASGDTKFYPFHHMCVLARIESQVYKELYAYSARLKTTSERLESISRLDAELQEWKESFPMEIRPEHPIQCESENRFSIVVLHFGYYHCVRAVHRVNAHHELWSLEADETENTNSNPATFSPDAPSPDDTMNVKVNSSYALCLAAARSILHLSVVYLQNWKDPRNTLIWISPYFPFSAFLTLFAFMLNAPLDPKVAADQALMEATLSCIDGMLHTMDRETMTFFADIAGELLTVAKQHVENARARVAQEKGKGPTIPETLAGTPFAGFAQNDAAAYTAMGSNIQSSVPTSSNPQQDPLVSTASNLQSRFDYTGIGSAMNPLYPTNDAFDPGMMNDGQFSIQQNLMDDPFFFMEDAGWDWSY</sequence>
<dbReference type="InterPro" id="IPR050987">
    <property type="entry name" value="AtrR-like"/>
</dbReference>
<dbReference type="HOGENOM" id="CLU_011099_2_1_1"/>
<dbReference type="VEuPathDB" id="FungiDB:Z517_11514"/>
<dbReference type="SMART" id="SM00906">
    <property type="entry name" value="Fungal_trans"/>
    <property type="match status" value="1"/>
</dbReference>
<evidence type="ECO:0000256" key="1">
    <source>
        <dbReference type="ARBA" id="ARBA00023242"/>
    </source>
</evidence>
<feature type="domain" description="Xylanolytic transcriptional activator regulatory" evidence="3">
    <location>
        <begin position="234"/>
        <end position="307"/>
    </location>
</feature>
<evidence type="ECO:0000313" key="4">
    <source>
        <dbReference type="EMBL" id="KIW74744.1"/>
    </source>
</evidence>
<dbReference type="Pfam" id="PF04082">
    <property type="entry name" value="Fungal_trans"/>
    <property type="match status" value="1"/>
</dbReference>
<accession>A0A0D2GQN7</accession>
<dbReference type="GO" id="GO:0003677">
    <property type="term" value="F:DNA binding"/>
    <property type="evidence" value="ECO:0007669"/>
    <property type="project" value="InterPro"/>
</dbReference>
<dbReference type="GO" id="GO:0008270">
    <property type="term" value="F:zinc ion binding"/>
    <property type="evidence" value="ECO:0007669"/>
    <property type="project" value="InterPro"/>
</dbReference>
<dbReference type="PANTHER" id="PTHR46910:SF25">
    <property type="entry name" value="ABC-TRANSPORTER-REGULATING TRANSCRIPTION FACTOR"/>
    <property type="match status" value="1"/>
</dbReference>
<dbReference type="RefSeq" id="XP_013278552.1">
    <property type="nucleotide sequence ID" value="XM_013423098.1"/>
</dbReference>
<reference evidence="4 5" key="1">
    <citation type="submission" date="2015-01" db="EMBL/GenBank/DDBJ databases">
        <title>The Genome Sequence of Fonsecaea pedrosoi CBS 271.37.</title>
        <authorList>
            <consortium name="The Broad Institute Genomics Platform"/>
            <person name="Cuomo C."/>
            <person name="de Hoog S."/>
            <person name="Gorbushina A."/>
            <person name="Stielow B."/>
            <person name="Teixiera M."/>
            <person name="Abouelleil A."/>
            <person name="Chapman S.B."/>
            <person name="Priest M."/>
            <person name="Young S.K."/>
            <person name="Wortman J."/>
            <person name="Nusbaum C."/>
            <person name="Birren B."/>
        </authorList>
    </citation>
    <scope>NUCLEOTIDE SEQUENCE [LARGE SCALE GENOMIC DNA]</scope>
    <source>
        <strain evidence="4 5">CBS 271.37</strain>
    </source>
</reference>
<dbReference type="STRING" id="1442368.A0A0D2GQN7"/>
<protein>
    <recommendedName>
        <fullName evidence="3">Xylanolytic transcriptional activator regulatory domain-containing protein</fullName>
    </recommendedName>
</protein>
<dbReference type="GO" id="GO:0006351">
    <property type="term" value="P:DNA-templated transcription"/>
    <property type="evidence" value="ECO:0007669"/>
    <property type="project" value="InterPro"/>
</dbReference>
<keyword evidence="5" id="KW-1185">Reference proteome</keyword>
<dbReference type="GeneID" id="25311004"/>
<evidence type="ECO:0000256" key="2">
    <source>
        <dbReference type="SAM" id="MobiDB-lite"/>
    </source>
</evidence>
<dbReference type="CDD" id="cd12148">
    <property type="entry name" value="fungal_TF_MHR"/>
    <property type="match status" value="1"/>
</dbReference>
<dbReference type="AlphaFoldDB" id="A0A0D2GQN7"/>
<dbReference type="EMBL" id="KN846976">
    <property type="protein sequence ID" value="KIW74744.1"/>
    <property type="molecule type" value="Genomic_DNA"/>
</dbReference>
<evidence type="ECO:0000259" key="3">
    <source>
        <dbReference type="SMART" id="SM00906"/>
    </source>
</evidence>
<keyword evidence="1" id="KW-0539">Nucleus</keyword>
<organism evidence="4 5">
    <name type="scientific">Fonsecaea pedrosoi CBS 271.37</name>
    <dbReference type="NCBI Taxonomy" id="1442368"/>
    <lineage>
        <taxon>Eukaryota</taxon>
        <taxon>Fungi</taxon>
        <taxon>Dikarya</taxon>
        <taxon>Ascomycota</taxon>
        <taxon>Pezizomycotina</taxon>
        <taxon>Eurotiomycetes</taxon>
        <taxon>Chaetothyriomycetidae</taxon>
        <taxon>Chaetothyriales</taxon>
        <taxon>Herpotrichiellaceae</taxon>
        <taxon>Fonsecaea</taxon>
    </lineage>
</organism>
<dbReference type="PANTHER" id="PTHR46910">
    <property type="entry name" value="TRANSCRIPTION FACTOR PDR1"/>
    <property type="match status" value="1"/>
</dbReference>